<feature type="transmembrane region" description="Helical" evidence="7">
    <location>
        <begin position="49"/>
        <end position="71"/>
    </location>
</feature>
<evidence type="ECO:0000256" key="1">
    <source>
        <dbReference type="ARBA" id="ARBA00004651"/>
    </source>
</evidence>
<sequence length="399" mass="40751">MTSCTGSAAQSAASNWGLPLHAVVLGAFFGASAAPTPLYRIYQETFALSPLLTTAIFAVYALALLKALLVAGSISDHLGRRPVIFVALLMEIASMGLFVAADGAGWLIAARLVQGLATGVAASSLGAALVDIDRGRGQLVNSLAPLLGMAFGASGAAALVQYGPHPLHLAYAILGLAFAVLAGALWLTPETGGWKPGVMRSLRPRILIPQQVRRSLLAITATNVAGWMVGGFYLSLVPSLVVAATGSRAPMTGGMVVTVLMLAGAAAVLARRTKPAMSNLTIGTFAMVAGILVVLAGMHGGSVPVMVGGTLLGGLGFGACFLGSVGCVMPLAKPDERAGLLAAFYVQSYLAFSLPAVLAGYLVLTLGYTVTADAYAAVIVAMCLAGLVTRRILMRRDAR</sequence>
<dbReference type="InterPro" id="IPR011701">
    <property type="entry name" value="MFS"/>
</dbReference>
<keyword evidence="3" id="KW-1003">Cell membrane</keyword>
<evidence type="ECO:0000256" key="4">
    <source>
        <dbReference type="ARBA" id="ARBA00022692"/>
    </source>
</evidence>
<evidence type="ECO:0000256" key="7">
    <source>
        <dbReference type="SAM" id="Phobius"/>
    </source>
</evidence>
<reference evidence="9 10" key="1">
    <citation type="submission" date="2024-09" db="EMBL/GenBank/DDBJ databases">
        <authorList>
            <person name="Sun Q."/>
            <person name="Mori K."/>
        </authorList>
    </citation>
    <scope>NUCLEOTIDE SEQUENCE [LARGE SCALE GENOMIC DNA]</scope>
    <source>
        <strain evidence="9 10">TBRC 5777</strain>
    </source>
</reference>
<dbReference type="RefSeq" id="WP_377042940.1">
    <property type="nucleotide sequence ID" value="NZ_JBHLUN010000002.1"/>
</dbReference>
<feature type="transmembrane region" description="Helical" evidence="7">
    <location>
        <begin position="107"/>
        <end position="130"/>
    </location>
</feature>
<dbReference type="InterPro" id="IPR050171">
    <property type="entry name" value="MFS_Transporters"/>
</dbReference>
<dbReference type="PROSITE" id="PS50850">
    <property type="entry name" value="MFS"/>
    <property type="match status" value="1"/>
</dbReference>
<accession>A0ABV6JNF7</accession>
<dbReference type="PANTHER" id="PTHR23517">
    <property type="entry name" value="RESISTANCE PROTEIN MDTM, PUTATIVE-RELATED-RELATED"/>
    <property type="match status" value="1"/>
</dbReference>
<keyword evidence="2" id="KW-0813">Transport</keyword>
<evidence type="ECO:0000313" key="9">
    <source>
        <dbReference type="EMBL" id="MFC0407246.1"/>
    </source>
</evidence>
<organism evidence="9 10">
    <name type="scientific">Roseomonas elaeocarpi</name>
    <dbReference type="NCBI Taxonomy" id="907779"/>
    <lineage>
        <taxon>Bacteria</taxon>
        <taxon>Pseudomonadati</taxon>
        <taxon>Pseudomonadota</taxon>
        <taxon>Alphaproteobacteria</taxon>
        <taxon>Acetobacterales</taxon>
        <taxon>Roseomonadaceae</taxon>
        <taxon>Roseomonas</taxon>
    </lineage>
</organism>
<feature type="transmembrane region" description="Helical" evidence="7">
    <location>
        <begin position="169"/>
        <end position="194"/>
    </location>
</feature>
<feature type="transmembrane region" description="Helical" evidence="7">
    <location>
        <begin position="311"/>
        <end position="332"/>
    </location>
</feature>
<protein>
    <submittedName>
        <fullName evidence="9">MFS transporter</fullName>
    </submittedName>
</protein>
<keyword evidence="5 7" id="KW-1133">Transmembrane helix</keyword>
<feature type="transmembrane region" description="Helical" evidence="7">
    <location>
        <begin position="83"/>
        <end position="101"/>
    </location>
</feature>
<dbReference type="Pfam" id="PF07690">
    <property type="entry name" value="MFS_1"/>
    <property type="match status" value="1"/>
</dbReference>
<dbReference type="Proteomes" id="UP001589865">
    <property type="component" value="Unassembled WGS sequence"/>
</dbReference>
<dbReference type="SUPFAM" id="SSF103473">
    <property type="entry name" value="MFS general substrate transporter"/>
    <property type="match status" value="1"/>
</dbReference>
<feature type="transmembrane region" description="Helical" evidence="7">
    <location>
        <begin position="344"/>
        <end position="368"/>
    </location>
</feature>
<dbReference type="Gene3D" id="1.20.1250.20">
    <property type="entry name" value="MFS general substrate transporter like domains"/>
    <property type="match status" value="1"/>
</dbReference>
<feature type="transmembrane region" description="Helical" evidence="7">
    <location>
        <begin position="282"/>
        <end position="299"/>
    </location>
</feature>
<keyword evidence="4 7" id="KW-0812">Transmembrane</keyword>
<evidence type="ECO:0000256" key="5">
    <source>
        <dbReference type="ARBA" id="ARBA00022989"/>
    </source>
</evidence>
<gene>
    <name evidence="9" type="ORF">ACFFGY_03235</name>
</gene>
<dbReference type="InterPro" id="IPR020846">
    <property type="entry name" value="MFS_dom"/>
</dbReference>
<feature type="transmembrane region" description="Helical" evidence="7">
    <location>
        <begin position="374"/>
        <end position="393"/>
    </location>
</feature>
<comment type="subcellular location">
    <subcellularLocation>
        <location evidence="1">Cell membrane</location>
        <topology evidence="1">Multi-pass membrane protein</topology>
    </subcellularLocation>
</comment>
<dbReference type="InterPro" id="IPR036259">
    <property type="entry name" value="MFS_trans_sf"/>
</dbReference>
<comment type="caution">
    <text evidence="9">The sequence shown here is derived from an EMBL/GenBank/DDBJ whole genome shotgun (WGS) entry which is preliminary data.</text>
</comment>
<feature type="transmembrane region" description="Helical" evidence="7">
    <location>
        <begin position="249"/>
        <end position="270"/>
    </location>
</feature>
<evidence type="ECO:0000256" key="2">
    <source>
        <dbReference type="ARBA" id="ARBA00022448"/>
    </source>
</evidence>
<dbReference type="EMBL" id="JBHLUN010000002">
    <property type="protein sequence ID" value="MFC0407246.1"/>
    <property type="molecule type" value="Genomic_DNA"/>
</dbReference>
<feature type="transmembrane region" description="Helical" evidence="7">
    <location>
        <begin position="142"/>
        <end position="163"/>
    </location>
</feature>
<evidence type="ECO:0000313" key="10">
    <source>
        <dbReference type="Proteomes" id="UP001589865"/>
    </source>
</evidence>
<keyword evidence="10" id="KW-1185">Reference proteome</keyword>
<feature type="transmembrane region" description="Helical" evidence="7">
    <location>
        <begin position="215"/>
        <end position="237"/>
    </location>
</feature>
<keyword evidence="6 7" id="KW-0472">Membrane</keyword>
<proteinExistence type="predicted"/>
<evidence type="ECO:0000256" key="3">
    <source>
        <dbReference type="ARBA" id="ARBA00022475"/>
    </source>
</evidence>
<evidence type="ECO:0000256" key="6">
    <source>
        <dbReference type="ARBA" id="ARBA00023136"/>
    </source>
</evidence>
<name>A0ABV6JNF7_9PROT</name>
<evidence type="ECO:0000259" key="8">
    <source>
        <dbReference type="PROSITE" id="PS50850"/>
    </source>
</evidence>
<feature type="domain" description="Major facilitator superfamily (MFS) profile" evidence="8">
    <location>
        <begin position="1"/>
        <end position="399"/>
    </location>
</feature>